<dbReference type="PANTHER" id="PTHR42747:SF3">
    <property type="entry name" value="NITRONATE MONOOXYGENASE-RELATED"/>
    <property type="match status" value="1"/>
</dbReference>
<keyword evidence="3" id="KW-0285">Flavoprotein</keyword>
<accession>A0AAF3EPB4</accession>
<dbReference type="Gene3D" id="3.20.20.70">
    <property type="entry name" value="Aldolase class I"/>
    <property type="match status" value="1"/>
</dbReference>
<dbReference type="GO" id="GO:0000166">
    <property type="term" value="F:nucleotide binding"/>
    <property type="evidence" value="ECO:0007669"/>
    <property type="project" value="UniProtKB-KW"/>
</dbReference>
<evidence type="ECO:0000256" key="1">
    <source>
        <dbReference type="ARBA" id="ARBA00001917"/>
    </source>
</evidence>
<sequence length="329" mass="35393">MAGTSTPKLAAAVSNAGGLGSIGTGAMNADNARKAIQQVKSLTNNPYNVNLFCHQKAKSDAQVEKDWIAHLTPSFNEFHAKPPDSLREIYKSFLEDSKMFEMLLEEKPPIISFHFGLPHQKHIKEFHKKGIFLFASATSLKEAKLVEGAGIDAIVAQGYEAGGHRGIFDLNEYDECLGTMSLVRLLVKNCHLPVIAAGGIMDGKGIKAALTLGAQAVQMGTAFIGCPESAADDAYRKLLIEKTKETTMTKAISGRPARGFRNRLTELGTSSKVPIPVYPIAYDAGKALHEAAKSKGNCEFGAHWAGQGAKLSRALPAAELIQVLQTEME</sequence>
<evidence type="ECO:0000256" key="2">
    <source>
        <dbReference type="ARBA" id="ARBA00009881"/>
    </source>
</evidence>
<evidence type="ECO:0000313" key="8">
    <source>
        <dbReference type="Proteomes" id="UP000887575"/>
    </source>
</evidence>
<dbReference type="PANTHER" id="PTHR42747">
    <property type="entry name" value="NITRONATE MONOOXYGENASE-RELATED"/>
    <property type="match status" value="1"/>
</dbReference>
<dbReference type="SUPFAM" id="SSF51412">
    <property type="entry name" value="Inosine monophosphate dehydrogenase (IMPDH)"/>
    <property type="match status" value="1"/>
</dbReference>
<comment type="cofactor">
    <cofactor evidence="1">
        <name>FMN</name>
        <dbReference type="ChEBI" id="CHEBI:58210"/>
    </cofactor>
</comment>
<protein>
    <recommendedName>
        <fullName evidence="10">Nitronate monooxygenase</fullName>
    </recommendedName>
</protein>
<dbReference type="WBParaSite" id="MBELARI_LOCUS15756">
    <property type="protein sequence ID" value="MBELARI_LOCUS15756"/>
    <property type="gene ID" value="MBELARI_LOCUS15756"/>
</dbReference>
<dbReference type="FunFam" id="3.20.20.70:FF:000154">
    <property type="entry name" value="Probable nitronate monooxygenase"/>
    <property type="match status" value="1"/>
</dbReference>
<dbReference type="AlphaFoldDB" id="A0AAF3EPB4"/>
<dbReference type="InterPro" id="IPR004136">
    <property type="entry name" value="NMO"/>
</dbReference>
<evidence type="ECO:0000256" key="7">
    <source>
        <dbReference type="ARBA" id="ARBA00023033"/>
    </source>
</evidence>
<organism evidence="8 9">
    <name type="scientific">Mesorhabditis belari</name>
    <dbReference type="NCBI Taxonomy" id="2138241"/>
    <lineage>
        <taxon>Eukaryota</taxon>
        <taxon>Metazoa</taxon>
        <taxon>Ecdysozoa</taxon>
        <taxon>Nematoda</taxon>
        <taxon>Chromadorea</taxon>
        <taxon>Rhabditida</taxon>
        <taxon>Rhabditina</taxon>
        <taxon>Rhabditomorpha</taxon>
        <taxon>Rhabditoidea</taxon>
        <taxon>Rhabditidae</taxon>
        <taxon>Mesorhabditinae</taxon>
        <taxon>Mesorhabditis</taxon>
    </lineage>
</organism>
<keyword evidence="7" id="KW-0503">Monooxygenase</keyword>
<keyword evidence="5" id="KW-0547">Nucleotide-binding</keyword>
<evidence type="ECO:0000256" key="3">
    <source>
        <dbReference type="ARBA" id="ARBA00022630"/>
    </source>
</evidence>
<reference evidence="9" key="1">
    <citation type="submission" date="2024-02" db="UniProtKB">
        <authorList>
            <consortium name="WormBaseParasite"/>
        </authorList>
    </citation>
    <scope>IDENTIFICATION</scope>
</reference>
<dbReference type="CDD" id="cd04730">
    <property type="entry name" value="NPD_like"/>
    <property type="match status" value="1"/>
</dbReference>
<keyword evidence="4" id="KW-0288">FMN</keyword>
<name>A0AAF3EPB4_9BILA</name>
<dbReference type="InterPro" id="IPR013785">
    <property type="entry name" value="Aldolase_TIM"/>
</dbReference>
<keyword evidence="8" id="KW-1185">Reference proteome</keyword>
<dbReference type="Proteomes" id="UP000887575">
    <property type="component" value="Unassembled WGS sequence"/>
</dbReference>
<evidence type="ECO:0000256" key="6">
    <source>
        <dbReference type="ARBA" id="ARBA00023002"/>
    </source>
</evidence>
<comment type="similarity">
    <text evidence="2">Belongs to the nitronate monooxygenase family. NMO class I subfamily.</text>
</comment>
<keyword evidence="6" id="KW-0560">Oxidoreductase</keyword>
<evidence type="ECO:0000256" key="4">
    <source>
        <dbReference type="ARBA" id="ARBA00022643"/>
    </source>
</evidence>
<evidence type="ECO:0000256" key="5">
    <source>
        <dbReference type="ARBA" id="ARBA00022741"/>
    </source>
</evidence>
<evidence type="ECO:0008006" key="10">
    <source>
        <dbReference type="Google" id="ProtNLM"/>
    </source>
</evidence>
<proteinExistence type="inferred from homology"/>
<dbReference type="GO" id="GO:0018580">
    <property type="term" value="F:nitronate monooxygenase activity"/>
    <property type="evidence" value="ECO:0007669"/>
    <property type="project" value="InterPro"/>
</dbReference>
<dbReference type="Pfam" id="PF03060">
    <property type="entry name" value="NMO"/>
    <property type="match status" value="1"/>
</dbReference>
<evidence type="ECO:0000313" key="9">
    <source>
        <dbReference type="WBParaSite" id="MBELARI_LOCUS15756"/>
    </source>
</evidence>